<feature type="binding site" evidence="12">
    <location>
        <position position="29"/>
    </location>
    <ligand>
        <name>S-adenosyl-L-methionine</name>
        <dbReference type="ChEBI" id="CHEBI:59789"/>
    </ligand>
</feature>
<evidence type="ECO:0000256" key="8">
    <source>
        <dbReference type="ARBA" id="ARBA00023134"/>
    </source>
</evidence>
<dbReference type="InterPro" id="IPR013785">
    <property type="entry name" value="Aldolase_TIM"/>
</dbReference>
<dbReference type="PROSITE" id="PS01305">
    <property type="entry name" value="MOAA_NIFB_PQQE"/>
    <property type="match status" value="1"/>
</dbReference>
<dbReference type="InterPro" id="IPR000385">
    <property type="entry name" value="MoaA_NifB_PqqE_Fe-S-bd_CS"/>
</dbReference>
<dbReference type="SUPFAM" id="SSF102114">
    <property type="entry name" value="Radical SAM enzymes"/>
    <property type="match status" value="1"/>
</dbReference>
<keyword evidence="7 12" id="KW-0411">Iron-sulfur</keyword>
<feature type="binding site" evidence="12">
    <location>
        <position position="121"/>
    </location>
    <ligand>
        <name>S-adenosyl-L-methionine</name>
        <dbReference type="ChEBI" id="CHEBI:59789"/>
    </ligand>
</feature>
<dbReference type="InterPro" id="IPR040064">
    <property type="entry name" value="MoaA-like"/>
</dbReference>
<evidence type="ECO:0000259" key="13">
    <source>
        <dbReference type="PROSITE" id="PS51918"/>
    </source>
</evidence>
<evidence type="ECO:0000256" key="5">
    <source>
        <dbReference type="ARBA" id="ARBA00022741"/>
    </source>
</evidence>
<feature type="binding site" evidence="12">
    <location>
        <position position="158"/>
    </location>
    <ligand>
        <name>GTP</name>
        <dbReference type="ChEBI" id="CHEBI:37565"/>
    </ligand>
</feature>
<dbReference type="SMART" id="SM00729">
    <property type="entry name" value="Elp3"/>
    <property type="match status" value="1"/>
</dbReference>
<dbReference type="SFLD" id="SFLDG01383">
    <property type="entry name" value="cyclic_pyranopterin_phosphate"/>
    <property type="match status" value="1"/>
</dbReference>
<dbReference type="SFLD" id="SFLDG01386">
    <property type="entry name" value="main_SPASM_domain-containing"/>
    <property type="match status" value="1"/>
</dbReference>
<evidence type="ECO:0000313" key="14">
    <source>
        <dbReference type="EMBL" id="BBB92669.1"/>
    </source>
</evidence>
<evidence type="ECO:0000256" key="10">
    <source>
        <dbReference type="ARBA" id="ARBA00023239"/>
    </source>
</evidence>
<accession>A0A348ANM1</accession>
<dbReference type="NCBIfam" id="TIGR02666">
    <property type="entry name" value="moaA"/>
    <property type="match status" value="1"/>
</dbReference>
<dbReference type="UniPathway" id="UPA00344"/>
<keyword evidence="3 12" id="KW-0949">S-adenosyl-L-methionine</keyword>
<comment type="cofactor">
    <cofactor evidence="12">
        <name>[4Fe-4S] cluster</name>
        <dbReference type="ChEBI" id="CHEBI:49883"/>
    </cofactor>
    <text evidence="12">Binds 2 [4Fe-4S] clusters. Binds 1 [4Fe-4S] cluster coordinated with 3 cysteines and an exchangeable S-adenosyl-L-methionine and 1 [4Fe-4S] cluster coordinated with 3 cysteines and the GTP-derived substrate.</text>
</comment>
<evidence type="ECO:0000256" key="3">
    <source>
        <dbReference type="ARBA" id="ARBA00022691"/>
    </source>
</evidence>
<dbReference type="OrthoDB" id="9763993at2"/>
<dbReference type="PANTHER" id="PTHR22960:SF0">
    <property type="entry name" value="MOLYBDENUM COFACTOR BIOSYNTHESIS PROTEIN 1"/>
    <property type="match status" value="1"/>
</dbReference>
<dbReference type="InterPro" id="IPR007197">
    <property type="entry name" value="rSAM"/>
</dbReference>
<dbReference type="GO" id="GO:0061799">
    <property type="term" value="F:cyclic pyranopterin monophosphate synthase activity"/>
    <property type="evidence" value="ECO:0007669"/>
    <property type="project" value="TreeGrafter"/>
</dbReference>
<feature type="binding site" evidence="12">
    <location>
        <position position="16"/>
    </location>
    <ligand>
        <name>GTP</name>
        <dbReference type="ChEBI" id="CHEBI:37565"/>
    </ligand>
</feature>
<feature type="binding site" evidence="12">
    <location>
        <position position="192"/>
    </location>
    <ligand>
        <name>S-adenosyl-L-methionine</name>
        <dbReference type="ChEBI" id="CHEBI:59789"/>
    </ligand>
</feature>
<feature type="binding site" evidence="12">
    <location>
        <position position="255"/>
    </location>
    <ligand>
        <name>[4Fe-4S] cluster</name>
        <dbReference type="ChEBI" id="CHEBI:49883"/>
        <label>2</label>
        <note>4Fe-4S-substrate</note>
    </ligand>
</feature>
<keyword evidence="9 12" id="KW-0501">Molybdenum cofactor biosynthesis</keyword>
<dbReference type="SFLD" id="SFLDS00029">
    <property type="entry name" value="Radical_SAM"/>
    <property type="match status" value="1"/>
</dbReference>
<dbReference type="GO" id="GO:0051539">
    <property type="term" value="F:4 iron, 4 sulfur cluster binding"/>
    <property type="evidence" value="ECO:0007669"/>
    <property type="project" value="UniProtKB-UniRule"/>
</dbReference>
<feature type="binding site" evidence="12">
    <location>
        <position position="70"/>
    </location>
    <ligand>
        <name>S-adenosyl-L-methionine</name>
        <dbReference type="ChEBI" id="CHEBI:59789"/>
    </ligand>
</feature>
<keyword evidence="5 12" id="KW-0547">Nucleotide-binding</keyword>
<evidence type="ECO:0000313" key="15">
    <source>
        <dbReference type="Proteomes" id="UP000276437"/>
    </source>
</evidence>
<evidence type="ECO:0000256" key="7">
    <source>
        <dbReference type="ARBA" id="ARBA00023014"/>
    </source>
</evidence>
<gene>
    <name evidence="14" type="primary">moaA_2</name>
    <name evidence="12" type="synonym">moaA</name>
    <name evidence="14" type="ORF">MAMMFC1_03364</name>
</gene>
<dbReference type="Proteomes" id="UP000276437">
    <property type="component" value="Chromosome"/>
</dbReference>
<dbReference type="HAMAP" id="MF_01225_B">
    <property type="entry name" value="MoaA_B"/>
    <property type="match status" value="1"/>
</dbReference>
<evidence type="ECO:0000256" key="4">
    <source>
        <dbReference type="ARBA" id="ARBA00022723"/>
    </source>
</evidence>
<dbReference type="Gene3D" id="3.20.20.70">
    <property type="entry name" value="Aldolase class I"/>
    <property type="match status" value="1"/>
</dbReference>
<comment type="subunit">
    <text evidence="12">Monomer and homodimer.</text>
</comment>
<keyword evidence="6 12" id="KW-0408">Iron</keyword>
<dbReference type="Pfam" id="PF04055">
    <property type="entry name" value="Radical_SAM"/>
    <property type="match status" value="1"/>
</dbReference>
<dbReference type="NCBIfam" id="NF001199">
    <property type="entry name" value="PRK00164.2-1"/>
    <property type="match status" value="1"/>
</dbReference>
<keyword evidence="10 12" id="KW-0456">Lyase</keyword>
<sequence>MGARRDCYNRQIDYLRVSVTDRCNFRCAYCMPVEGVLLQKHTDMLTYEEMLRIIKVLSKEGISKIRLTGGEPLVRKGIVNFISEIAALGTIKDISMTTNGNLLADMAGSLKAAGLNRVNISLDTVDPERFRAITCGADVTQTLKGMEESLRIGLTPVKLNVVLTEFFTESDIAYFINLVHHHTVAVRFIEYMPIGNGRVHAGPSVEKIKSMINSWGKGVLKAVQNVKGYGPARYYTLPEAVGSFGFITPISEHFCQSCNRIRLTADGKFKPCLLSNKEIDVKKALRSSAGDEEIVNLFYLAIGAKQASHTLNEANFQPDFFRNMSQIGG</sequence>
<dbReference type="EMBL" id="AP018449">
    <property type="protein sequence ID" value="BBB92669.1"/>
    <property type="molecule type" value="Genomic_DNA"/>
</dbReference>
<keyword evidence="4 12" id="KW-0479">Metal-binding</keyword>
<dbReference type="GO" id="GO:1904047">
    <property type="term" value="F:S-adenosyl-L-methionine binding"/>
    <property type="evidence" value="ECO:0007669"/>
    <property type="project" value="UniProtKB-UniRule"/>
</dbReference>
<dbReference type="InterPro" id="IPR010505">
    <property type="entry name" value="MoaA_twitch"/>
</dbReference>
<comment type="function">
    <text evidence="12">Catalyzes the cyclization of GTP to (8S)-3',8-cyclo-7,8-dihydroguanosine 5'-triphosphate.</text>
</comment>
<protein>
    <recommendedName>
        <fullName evidence="1 12">GTP 3',8-cyclase</fullName>
        <ecNumber evidence="1 12">4.1.99.22</ecNumber>
    </recommendedName>
    <alternativeName>
        <fullName evidence="12">Molybdenum cofactor biosynthesis protein A</fullName>
    </alternativeName>
</protein>
<evidence type="ECO:0000256" key="6">
    <source>
        <dbReference type="ARBA" id="ARBA00023004"/>
    </source>
</evidence>
<reference evidence="14 15" key="1">
    <citation type="journal article" date="2018" name="Int. J. Syst. Evol. Microbiol.">
        <title>Methylomusa anaerophila gen. nov., sp. nov., an anaerobic methanol-utilizing bacterium isolated from a microbial fuel cell.</title>
        <authorList>
            <person name="Amano N."/>
            <person name="Yamamuro A."/>
            <person name="Miyahara M."/>
            <person name="Kouzuma A."/>
            <person name="Abe T."/>
            <person name="Watanabe K."/>
        </authorList>
    </citation>
    <scope>NUCLEOTIDE SEQUENCE [LARGE SCALE GENOMIC DNA]</scope>
    <source>
        <strain evidence="14 15">MMFC1</strain>
    </source>
</reference>
<evidence type="ECO:0000256" key="12">
    <source>
        <dbReference type="HAMAP-Rule" id="MF_01225"/>
    </source>
</evidence>
<dbReference type="GO" id="GO:0061798">
    <property type="term" value="F:GTP 3',8'-cyclase activity"/>
    <property type="evidence" value="ECO:0007669"/>
    <property type="project" value="UniProtKB-UniRule"/>
</dbReference>
<dbReference type="GO" id="GO:0006777">
    <property type="term" value="P:Mo-molybdopterin cofactor biosynthetic process"/>
    <property type="evidence" value="ECO:0007669"/>
    <property type="project" value="UniProtKB-UniRule"/>
</dbReference>
<dbReference type="AlphaFoldDB" id="A0A348ANM1"/>
<organism evidence="14 15">
    <name type="scientific">Methylomusa anaerophila</name>
    <dbReference type="NCBI Taxonomy" id="1930071"/>
    <lineage>
        <taxon>Bacteria</taxon>
        <taxon>Bacillati</taxon>
        <taxon>Bacillota</taxon>
        <taxon>Negativicutes</taxon>
        <taxon>Selenomonadales</taxon>
        <taxon>Sporomusaceae</taxon>
        <taxon>Methylomusa</taxon>
    </lineage>
</organism>
<feature type="binding site" evidence="12">
    <location>
        <begin position="260"/>
        <end position="262"/>
    </location>
    <ligand>
        <name>GTP</name>
        <dbReference type="ChEBI" id="CHEBI:37565"/>
    </ligand>
</feature>
<dbReference type="GO" id="GO:0046872">
    <property type="term" value="F:metal ion binding"/>
    <property type="evidence" value="ECO:0007669"/>
    <property type="project" value="UniProtKB-KW"/>
</dbReference>
<keyword evidence="8 12" id="KW-0342">GTP-binding</keyword>
<feature type="binding site" evidence="12">
    <location>
        <position position="258"/>
    </location>
    <ligand>
        <name>[4Fe-4S] cluster</name>
        <dbReference type="ChEBI" id="CHEBI:49883"/>
        <label>2</label>
        <note>4Fe-4S-substrate</note>
    </ligand>
</feature>
<comment type="similarity">
    <text evidence="12">Belongs to the radical SAM superfamily. MoaA family.</text>
</comment>
<name>A0A348ANM1_9FIRM</name>
<dbReference type="SFLD" id="SFLDG01067">
    <property type="entry name" value="SPASM/twitch_domain_containing"/>
    <property type="match status" value="1"/>
</dbReference>
<dbReference type="KEGG" id="mana:MAMMFC1_03364"/>
<feature type="binding site" evidence="12">
    <location>
        <position position="97"/>
    </location>
    <ligand>
        <name>GTP</name>
        <dbReference type="ChEBI" id="CHEBI:37565"/>
    </ligand>
</feature>
<keyword evidence="2 12" id="KW-0004">4Fe-4S</keyword>
<dbReference type="CDD" id="cd21117">
    <property type="entry name" value="Twitch_MoaA"/>
    <property type="match status" value="1"/>
</dbReference>
<dbReference type="InterPro" id="IPR050105">
    <property type="entry name" value="MoCo_biosynth_MoaA/MoaC"/>
</dbReference>
<dbReference type="EC" id="4.1.99.22" evidence="1 12"/>
<keyword evidence="15" id="KW-1185">Reference proteome</keyword>
<comment type="catalytic activity">
    <reaction evidence="11 12">
        <text>GTP + AH2 + S-adenosyl-L-methionine = (8S)-3',8-cyclo-7,8-dihydroguanosine 5'-triphosphate + 5'-deoxyadenosine + L-methionine + A + H(+)</text>
        <dbReference type="Rhea" id="RHEA:49576"/>
        <dbReference type="ChEBI" id="CHEBI:13193"/>
        <dbReference type="ChEBI" id="CHEBI:15378"/>
        <dbReference type="ChEBI" id="CHEBI:17319"/>
        <dbReference type="ChEBI" id="CHEBI:17499"/>
        <dbReference type="ChEBI" id="CHEBI:37565"/>
        <dbReference type="ChEBI" id="CHEBI:57844"/>
        <dbReference type="ChEBI" id="CHEBI:59789"/>
        <dbReference type="ChEBI" id="CHEBI:131766"/>
        <dbReference type="EC" id="4.1.99.22"/>
    </reaction>
</comment>
<feature type="binding site" evidence="12">
    <location>
        <position position="30"/>
    </location>
    <ligand>
        <name>[4Fe-4S] cluster</name>
        <dbReference type="ChEBI" id="CHEBI:49883"/>
        <label>1</label>
        <note>4Fe-4S-S-AdoMet</note>
    </ligand>
</feature>
<evidence type="ECO:0000256" key="9">
    <source>
        <dbReference type="ARBA" id="ARBA00023150"/>
    </source>
</evidence>
<dbReference type="CDD" id="cd01335">
    <property type="entry name" value="Radical_SAM"/>
    <property type="match status" value="1"/>
</dbReference>
<dbReference type="PROSITE" id="PS51918">
    <property type="entry name" value="RADICAL_SAM"/>
    <property type="match status" value="1"/>
</dbReference>
<proteinExistence type="inferred from homology"/>
<feature type="binding site" evidence="12">
    <location>
        <position position="272"/>
    </location>
    <ligand>
        <name>[4Fe-4S] cluster</name>
        <dbReference type="ChEBI" id="CHEBI:49883"/>
        <label>2</label>
        <note>4Fe-4S-substrate</note>
    </ligand>
</feature>
<dbReference type="GO" id="GO:0005525">
    <property type="term" value="F:GTP binding"/>
    <property type="evidence" value="ECO:0007669"/>
    <property type="project" value="UniProtKB-UniRule"/>
</dbReference>
<evidence type="ECO:0000256" key="1">
    <source>
        <dbReference type="ARBA" id="ARBA00012167"/>
    </source>
</evidence>
<dbReference type="RefSeq" id="WP_126309606.1">
    <property type="nucleotide sequence ID" value="NZ_AP018449.1"/>
</dbReference>
<dbReference type="InterPro" id="IPR058240">
    <property type="entry name" value="rSAM_sf"/>
</dbReference>
<feature type="binding site" evidence="12">
    <location>
        <position position="27"/>
    </location>
    <ligand>
        <name>[4Fe-4S] cluster</name>
        <dbReference type="ChEBI" id="CHEBI:49883"/>
        <label>1</label>
        <note>4Fe-4S-S-AdoMet</note>
    </ligand>
</feature>
<dbReference type="InterPro" id="IPR013483">
    <property type="entry name" value="MoaA"/>
</dbReference>
<dbReference type="InterPro" id="IPR006638">
    <property type="entry name" value="Elp3/MiaA/NifB-like_rSAM"/>
</dbReference>
<evidence type="ECO:0000256" key="11">
    <source>
        <dbReference type="ARBA" id="ARBA00048697"/>
    </source>
</evidence>
<evidence type="ECO:0000256" key="2">
    <source>
        <dbReference type="ARBA" id="ARBA00022485"/>
    </source>
</evidence>
<feature type="domain" description="Radical SAM core" evidence="13">
    <location>
        <begin position="7"/>
        <end position="232"/>
    </location>
</feature>
<dbReference type="Pfam" id="PF06463">
    <property type="entry name" value="Mob_synth_C"/>
    <property type="match status" value="1"/>
</dbReference>
<feature type="binding site" evidence="12">
    <location>
        <position position="66"/>
    </location>
    <ligand>
        <name>GTP</name>
        <dbReference type="ChEBI" id="CHEBI:37565"/>
    </ligand>
</feature>
<comment type="pathway">
    <text evidence="12">Cofactor biosynthesis; molybdopterin biosynthesis.</text>
</comment>
<feature type="binding site" evidence="12">
    <location>
        <position position="23"/>
    </location>
    <ligand>
        <name>[4Fe-4S] cluster</name>
        <dbReference type="ChEBI" id="CHEBI:49883"/>
        <label>1</label>
        <note>4Fe-4S-S-AdoMet</note>
    </ligand>
</feature>
<dbReference type="PANTHER" id="PTHR22960">
    <property type="entry name" value="MOLYBDOPTERIN COFACTOR SYNTHESIS PROTEIN A"/>
    <property type="match status" value="1"/>
</dbReference>